<gene>
    <name evidence="1" type="ORF">ABZ071_20410</name>
</gene>
<sequence>MENGEPVVMQVYCRVEVLIDDPDAVGALAVQRLRNADIDWPSEPDTIEEAAAELRTDLPQALGSLVDPDGLLAAVSGVRVRRGRWWVEPGEASPRFQPGFID</sequence>
<keyword evidence="2" id="KW-1185">Reference proteome</keyword>
<evidence type="ECO:0000313" key="2">
    <source>
        <dbReference type="Proteomes" id="UP001550348"/>
    </source>
</evidence>
<dbReference type="Proteomes" id="UP001550348">
    <property type="component" value="Unassembled WGS sequence"/>
</dbReference>
<evidence type="ECO:0000313" key="1">
    <source>
        <dbReference type="EMBL" id="MEU0154246.1"/>
    </source>
</evidence>
<proteinExistence type="predicted"/>
<comment type="caution">
    <text evidence="1">The sequence shown here is derived from an EMBL/GenBank/DDBJ whole genome shotgun (WGS) entry which is preliminary data.</text>
</comment>
<dbReference type="RefSeq" id="WP_355665956.1">
    <property type="nucleotide sequence ID" value="NZ_JBEXRX010000063.1"/>
</dbReference>
<organism evidence="1 2">
    <name type="scientific">Micromonospora fulviviridis</name>
    <dbReference type="NCBI Taxonomy" id="47860"/>
    <lineage>
        <taxon>Bacteria</taxon>
        <taxon>Bacillati</taxon>
        <taxon>Actinomycetota</taxon>
        <taxon>Actinomycetes</taxon>
        <taxon>Micromonosporales</taxon>
        <taxon>Micromonosporaceae</taxon>
        <taxon>Micromonospora</taxon>
    </lineage>
</organism>
<dbReference type="EMBL" id="JBEXRX010000063">
    <property type="protein sequence ID" value="MEU0154246.1"/>
    <property type="molecule type" value="Genomic_DNA"/>
</dbReference>
<reference evidence="1 2" key="1">
    <citation type="submission" date="2024-06" db="EMBL/GenBank/DDBJ databases">
        <title>The Natural Products Discovery Center: Release of the First 8490 Sequenced Strains for Exploring Actinobacteria Biosynthetic Diversity.</title>
        <authorList>
            <person name="Kalkreuter E."/>
            <person name="Kautsar S.A."/>
            <person name="Yang D."/>
            <person name="Bader C.D."/>
            <person name="Teijaro C.N."/>
            <person name="Fluegel L."/>
            <person name="Davis C.M."/>
            <person name="Simpson J.R."/>
            <person name="Lauterbach L."/>
            <person name="Steele A.D."/>
            <person name="Gui C."/>
            <person name="Meng S."/>
            <person name="Li G."/>
            <person name="Viehrig K."/>
            <person name="Ye F."/>
            <person name="Su P."/>
            <person name="Kiefer A.F."/>
            <person name="Nichols A."/>
            <person name="Cepeda A.J."/>
            <person name="Yan W."/>
            <person name="Fan B."/>
            <person name="Jiang Y."/>
            <person name="Adhikari A."/>
            <person name="Zheng C.-J."/>
            <person name="Schuster L."/>
            <person name="Cowan T.M."/>
            <person name="Smanski M.J."/>
            <person name="Chevrette M.G."/>
            <person name="De Carvalho L.P.S."/>
            <person name="Shen B."/>
        </authorList>
    </citation>
    <scope>NUCLEOTIDE SEQUENCE [LARGE SCALE GENOMIC DNA]</scope>
    <source>
        <strain evidence="1 2">NPDC006286</strain>
    </source>
</reference>
<name>A0ABV2VN64_9ACTN</name>
<accession>A0ABV2VN64</accession>
<protein>
    <submittedName>
        <fullName evidence="1">Uncharacterized protein</fullName>
    </submittedName>
</protein>